<dbReference type="EMBL" id="VZPB01000005">
    <property type="protein sequence ID" value="KAB0584572.1"/>
    <property type="molecule type" value="Genomic_DNA"/>
</dbReference>
<dbReference type="SUPFAM" id="SSF51197">
    <property type="entry name" value="Clavaminate synthase-like"/>
    <property type="match status" value="1"/>
</dbReference>
<feature type="region of interest" description="Disordered" evidence="2">
    <location>
        <begin position="8"/>
        <end position="28"/>
    </location>
</feature>
<reference evidence="3 4" key="1">
    <citation type="submission" date="2019-09" db="EMBL/GenBank/DDBJ databases">
        <title>Draft genome sequences of 48 bacterial type strains from the CCUG.</title>
        <authorList>
            <person name="Tunovic T."/>
            <person name="Pineiro-Iglesias B."/>
            <person name="Unosson C."/>
            <person name="Inganas E."/>
            <person name="Ohlen M."/>
            <person name="Cardew S."/>
            <person name="Jensie-Markopoulos S."/>
            <person name="Salva-Serra F."/>
            <person name="Jaen-Luchoro D."/>
            <person name="Karlsson R."/>
            <person name="Svensson-Stadler L."/>
            <person name="Chun J."/>
            <person name="Moore E."/>
        </authorList>
    </citation>
    <scope>NUCLEOTIDE SEQUENCE [LARGE SCALE GENOMIC DNA]</scope>
    <source>
        <strain evidence="3 4">CCUG 30977</strain>
    </source>
</reference>
<comment type="caution">
    <text evidence="3">The sequence shown here is derived from an EMBL/GenBank/DDBJ whole genome shotgun (WGS) entry which is preliminary data.</text>
</comment>
<gene>
    <name evidence="3" type="ORF">F7Q92_03410</name>
</gene>
<proteinExistence type="predicted"/>
<evidence type="ECO:0000313" key="4">
    <source>
        <dbReference type="Proteomes" id="UP000430120"/>
    </source>
</evidence>
<protein>
    <submittedName>
        <fullName evidence="3">Phytanoyl-CoA dioxygenase family protein</fullName>
    </submittedName>
</protein>
<keyword evidence="4" id="KW-1185">Reference proteome</keyword>
<dbReference type="GO" id="GO:0005506">
    <property type="term" value="F:iron ion binding"/>
    <property type="evidence" value="ECO:0007669"/>
    <property type="project" value="UniProtKB-ARBA"/>
</dbReference>
<sequence>MLDWLKRLGTRASPRPAPSLQTSTPLVPPLPLQGPEALQGLWIDEPDALQRLEGMALAPELRGDLTQFIERGFTIIPQAISPELADQVVADAHRVLTEPAPYVVRNAGAYTDPARLQELGVGDRIIDLYAVSEAARAAVFTPRVAALLQAAFAEPAIAIQSLYFEYGSQQSIHQDTAYVVSRRPLGLAAIWIALEDVAPGTGELCYYPGGHRFPHFLFGGERKHWIQSQDGQAQHQTYFKHLHDCAAERGIQVESFLPRKGDVLVWHADLPHGGSRITQMHTRRSLVLHFAPQSVKANYATRLGADYHEMPTENGHFFSCRHYRLQDMDASGRAAVLFNGLKTPR</sequence>
<dbReference type="GO" id="GO:0016706">
    <property type="term" value="F:2-oxoglutarate-dependent dioxygenase activity"/>
    <property type="evidence" value="ECO:0007669"/>
    <property type="project" value="UniProtKB-ARBA"/>
</dbReference>
<evidence type="ECO:0000313" key="3">
    <source>
        <dbReference type="EMBL" id="KAB0584572.1"/>
    </source>
</evidence>
<dbReference type="RefSeq" id="WP_151122512.1">
    <property type="nucleotide sequence ID" value="NZ_CP088081.1"/>
</dbReference>
<dbReference type="InterPro" id="IPR008775">
    <property type="entry name" value="Phytyl_CoA_dOase-like"/>
</dbReference>
<keyword evidence="3" id="KW-0560">Oxidoreductase</keyword>
<name>A0A643FH46_IDEDE</name>
<dbReference type="PANTHER" id="PTHR20883">
    <property type="entry name" value="PHYTANOYL-COA DIOXYGENASE DOMAIN CONTAINING 1"/>
    <property type="match status" value="1"/>
</dbReference>
<dbReference type="Proteomes" id="UP000430120">
    <property type="component" value="Unassembled WGS sequence"/>
</dbReference>
<evidence type="ECO:0000256" key="1">
    <source>
        <dbReference type="ARBA" id="ARBA00001954"/>
    </source>
</evidence>
<accession>A0A643FH46</accession>
<dbReference type="Pfam" id="PF05721">
    <property type="entry name" value="PhyH"/>
    <property type="match status" value="1"/>
</dbReference>
<dbReference type="AlphaFoldDB" id="A0A643FH46"/>
<keyword evidence="3" id="KW-0223">Dioxygenase</keyword>
<dbReference type="Gene3D" id="2.60.120.620">
    <property type="entry name" value="q2cbj1_9rhob like domain"/>
    <property type="match status" value="1"/>
</dbReference>
<comment type="cofactor">
    <cofactor evidence="1">
        <name>Fe(2+)</name>
        <dbReference type="ChEBI" id="CHEBI:29033"/>
    </cofactor>
</comment>
<dbReference type="PANTHER" id="PTHR20883:SF48">
    <property type="entry name" value="ECTOINE DIOXYGENASE"/>
    <property type="match status" value="1"/>
</dbReference>
<organism evidence="3 4">
    <name type="scientific">Ideonella dechloratans</name>
    <dbReference type="NCBI Taxonomy" id="36863"/>
    <lineage>
        <taxon>Bacteria</taxon>
        <taxon>Pseudomonadati</taxon>
        <taxon>Pseudomonadota</taxon>
        <taxon>Betaproteobacteria</taxon>
        <taxon>Burkholderiales</taxon>
        <taxon>Sphaerotilaceae</taxon>
        <taxon>Ideonella</taxon>
    </lineage>
</organism>
<evidence type="ECO:0000256" key="2">
    <source>
        <dbReference type="SAM" id="MobiDB-lite"/>
    </source>
</evidence>
<dbReference type="OrthoDB" id="9791262at2"/>